<dbReference type="Proteomes" id="UP001177003">
    <property type="component" value="Chromosome 2"/>
</dbReference>
<sequence length="98" mass="11527">MGTMDVEIVVVLRRKPSIVPKQAPKDLEKLKLRNIYKEGWYMVFQARERNNSDYHNACFFLEDKHLYSTSYLNHVLCMTNKFRGNSAGDKKCFSDMIC</sequence>
<keyword evidence="2" id="KW-1185">Reference proteome</keyword>
<gene>
    <name evidence="1" type="ORF">LSALG_LOCUS13100</name>
</gene>
<proteinExistence type="predicted"/>
<dbReference type="EMBL" id="OX465078">
    <property type="protein sequence ID" value="CAI9272920.1"/>
    <property type="molecule type" value="Genomic_DNA"/>
</dbReference>
<name>A0AA36DUS9_LACSI</name>
<dbReference type="AlphaFoldDB" id="A0AA36DUS9"/>
<reference evidence="1" key="1">
    <citation type="submission" date="2023-04" db="EMBL/GenBank/DDBJ databases">
        <authorList>
            <person name="Vijverberg K."/>
            <person name="Xiong W."/>
            <person name="Schranz E."/>
        </authorList>
    </citation>
    <scope>NUCLEOTIDE SEQUENCE</scope>
</reference>
<evidence type="ECO:0000313" key="2">
    <source>
        <dbReference type="Proteomes" id="UP001177003"/>
    </source>
</evidence>
<accession>A0AA36DUS9</accession>
<evidence type="ECO:0000313" key="1">
    <source>
        <dbReference type="EMBL" id="CAI9272920.1"/>
    </source>
</evidence>
<protein>
    <submittedName>
        <fullName evidence="1">Uncharacterized protein</fullName>
    </submittedName>
</protein>
<organism evidence="1 2">
    <name type="scientific">Lactuca saligna</name>
    <name type="common">Willowleaf lettuce</name>
    <dbReference type="NCBI Taxonomy" id="75948"/>
    <lineage>
        <taxon>Eukaryota</taxon>
        <taxon>Viridiplantae</taxon>
        <taxon>Streptophyta</taxon>
        <taxon>Embryophyta</taxon>
        <taxon>Tracheophyta</taxon>
        <taxon>Spermatophyta</taxon>
        <taxon>Magnoliopsida</taxon>
        <taxon>eudicotyledons</taxon>
        <taxon>Gunneridae</taxon>
        <taxon>Pentapetalae</taxon>
        <taxon>asterids</taxon>
        <taxon>campanulids</taxon>
        <taxon>Asterales</taxon>
        <taxon>Asteraceae</taxon>
        <taxon>Cichorioideae</taxon>
        <taxon>Cichorieae</taxon>
        <taxon>Lactucinae</taxon>
        <taxon>Lactuca</taxon>
    </lineage>
</organism>